<evidence type="ECO:0008006" key="4">
    <source>
        <dbReference type="Google" id="ProtNLM"/>
    </source>
</evidence>
<proteinExistence type="predicted"/>
<evidence type="ECO:0000313" key="2">
    <source>
        <dbReference type="EMBL" id="TDE13244.1"/>
    </source>
</evidence>
<dbReference type="AlphaFoldDB" id="A0A4R5DMC3"/>
<reference evidence="2 3" key="1">
    <citation type="submission" date="2019-03" db="EMBL/GenBank/DDBJ databases">
        <title>Dyadobacter AR-3-6 sp. nov., isolated from arctic soil.</title>
        <authorList>
            <person name="Chaudhary D.K."/>
        </authorList>
    </citation>
    <scope>NUCLEOTIDE SEQUENCE [LARGE SCALE GENOMIC DNA]</scope>
    <source>
        <strain evidence="2 3">AR-3-6</strain>
    </source>
</reference>
<dbReference type="SUPFAM" id="SSF89550">
    <property type="entry name" value="PHP domain-like"/>
    <property type="match status" value="1"/>
</dbReference>
<dbReference type="EMBL" id="SMFL01000007">
    <property type="protein sequence ID" value="TDE13244.1"/>
    <property type="molecule type" value="Genomic_DNA"/>
</dbReference>
<keyword evidence="3" id="KW-1185">Reference proteome</keyword>
<evidence type="ECO:0000313" key="3">
    <source>
        <dbReference type="Proteomes" id="UP000294850"/>
    </source>
</evidence>
<gene>
    <name evidence="2" type="ORF">E0F88_19530</name>
</gene>
<sequence>MKCNFHAHARSWNGITNGHGTAIMINSAYKSLKYGVHCVSNYQNIDTTGCMEKSYISAYEHGYNINKTHQLVLGSTKVQWLDYLFPQTLNNKQDVLNHLKSSHSIIVLNHPQLRNGYTDSDFASLAGYDCLEVLNPSVISTGQWDAALSAGKKVFVIGDDDLHNVISKDRLGKMCTFIDVEENNKDLVLKALKSGDSYGVVIGDHQNIDSIPYLKSLTIHTDTITIEVSQAAADILITGQNGKTLQSFTRLGKVKFVLNKKDHYARATFGYKNGTRLFLNPVFYSGSDDINHHVISENLPETILFRSLGVIILFIWLLVMSKVFLCKKSHRYSSQWLVPK</sequence>
<dbReference type="RefSeq" id="WP_131959966.1">
    <property type="nucleotide sequence ID" value="NZ_SMFL01000007.1"/>
</dbReference>
<dbReference type="InterPro" id="IPR016195">
    <property type="entry name" value="Pol/histidinol_Pase-like"/>
</dbReference>
<comment type="caution">
    <text evidence="2">The sequence shown here is derived from an EMBL/GenBank/DDBJ whole genome shotgun (WGS) entry which is preliminary data.</text>
</comment>
<dbReference type="OrthoDB" id="9804333at2"/>
<organism evidence="2 3">
    <name type="scientific">Dyadobacter psychrotolerans</name>
    <dbReference type="NCBI Taxonomy" id="2541721"/>
    <lineage>
        <taxon>Bacteria</taxon>
        <taxon>Pseudomonadati</taxon>
        <taxon>Bacteroidota</taxon>
        <taxon>Cytophagia</taxon>
        <taxon>Cytophagales</taxon>
        <taxon>Spirosomataceae</taxon>
        <taxon>Dyadobacter</taxon>
    </lineage>
</organism>
<keyword evidence="1" id="KW-0812">Transmembrane</keyword>
<keyword evidence="1" id="KW-1133">Transmembrane helix</keyword>
<dbReference type="Gene3D" id="3.20.20.140">
    <property type="entry name" value="Metal-dependent hydrolases"/>
    <property type="match status" value="1"/>
</dbReference>
<dbReference type="Proteomes" id="UP000294850">
    <property type="component" value="Unassembled WGS sequence"/>
</dbReference>
<keyword evidence="1" id="KW-0472">Membrane</keyword>
<accession>A0A4R5DMC3</accession>
<name>A0A4R5DMC3_9BACT</name>
<evidence type="ECO:0000256" key="1">
    <source>
        <dbReference type="SAM" id="Phobius"/>
    </source>
</evidence>
<feature type="transmembrane region" description="Helical" evidence="1">
    <location>
        <begin position="303"/>
        <end position="325"/>
    </location>
</feature>
<protein>
    <recommendedName>
        <fullName evidence="4">PHP domain-containing protein</fullName>
    </recommendedName>
</protein>